<accession>A0A1G2QEJ3</accession>
<dbReference type="STRING" id="1802438.A2571_01370"/>
<dbReference type="SUPFAM" id="SSF53756">
    <property type="entry name" value="UDP-Glycosyltransferase/glycogen phosphorylase"/>
    <property type="match status" value="1"/>
</dbReference>
<evidence type="ECO:0008006" key="3">
    <source>
        <dbReference type="Google" id="ProtNLM"/>
    </source>
</evidence>
<evidence type="ECO:0000313" key="2">
    <source>
        <dbReference type="Proteomes" id="UP000177043"/>
    </source>
</evidence>
<dbReference type="AlphaFoldDB" id="A0A1G2QEJ3"/>
<name>A0A1G2QEJ3_9BACT</name>
<dbReference type="Proteomes" id="UP000177043">
    <property type="component" value="Unassembled WGS sequence"/>
</dbReference>
<dbReference type="PANTHER" id="PTHR12526">
    <property type="entry name" value="GLYCOSYLTRANSFERASE"/>
    <property type="match status" value="1"/>
</dbReference>
<gene>
    <name evidence="1" type="ORF">A2571_01370</name>
</gene>
<protein>
    <recommendedName>
        <fullName evidence="3">Glycosyltransferase subfamily 4-like N-terminal domain-containing protein</fullName>
    </recommendedName>
</protein>
<organism evidence="1 2">
    <name type="scientific">Candidatus Vogelbacteria bacterium RIFOXYD1_FULL_44_32</name>
    <dbReference type="NCBI Taxonomy" id="1802438"/>
    <lineage>
        <taxon>Bacteria</taxon>
        <taxon>Candidatus Vogeliibacteriota</taxon>
    </lineage>
</organism>
<sequence>MKKILFITSASLADLKRGTPIRIFNFVEQLKKDHQVLLYESVPTNQLLKQLWRFLVIVKNEKPDLVMTATDVDISLPFWLKIITGVKIAIDLHGLAAAEMYFHGQMGQIKSWLFQRKISWQIRWYDLVFVVSPKLIDYYGHRLKQGVVVYGGVTTNEFYHGAIRPPAVFTIGYTGNCNPYQGVNTVLNVASRIRQKNLFSFRLNLILSNGRGEIEDQLKVLGLSDVTELHFKVPHEEVPALIAASDVLVIARPSVPMTEYAYPSKLPEYLATGIPVVTTRVGPVEALFQDQNCLIIISPDQVEVELEQALVKLQVMTRAEREILGSRAVAFVRQNLTWDVLGATINKNVEAL</sequence>
<dbReference type="Gene3D" id="3.40.50.2000">
    <property type="entry name" value="Glycogen Phosphorylase B"/>
    <property type="match status" value="2"/>
</dbReference>
<proteinExistence type="predicted"/>
<reference evidence="1 2" key="1">
    <citation type="journal article" date="2016" name="Nat. Commun.">
        <title>Thousands of microbial genomes shed light on interconnected biogeochemical processes in an aquifer system.</title>
        <authorList>
            <person name="Anantharaman K."/>
            <person name="Brown C.T."/>
            <person name="Hug L.A."/>
            <person name="Sharon I."/>
            <person name="Castelle C.J."/>
            <person name="Probst A.J."/>
            <person name="Thomas B.C."/>
            <person name="Singh A."/>
            <person name="Wilkins M.J."/>
            <person name="Karaoz U."/>
            <person name="Brodie E.L."/>
            <person name="Williams K.H."/>
            <person name="Hubbard S.S."/>
            <person name="Banfield J.F."/>
        </authorList>
    </citation>
    <scope>NUCLEOTIDE SEQUENCE [LARGE SCALE GENOMIC DNA]</scope>
</reference>
<dbReference type="Pfam" id="PF13692">
    <property type="entry name" value="Glyco_trans_1_4"/>
    <property type="match status" value="1"/>
</dbReference>
<evidence type="ECO:0000313" key="1">
    <source>
        <dbReference type="EMBL" id="OHA58412.1"/>
    </source>
</evidence>
<comment type="caution">
    <text evidence="1">The sequence shown here is derived from an EMBL/GenBank/DDBJ whole genome shotgun (WGS) entry which is preliminary data.</text>
</comment>
<dbReference type="EMBL" id="MHTJ01000003">
    <property type="protein sequence ID" value="OHA58412.1"/>
    <property type="molecule type" value="Genomic_DNA"/>
</dbReference>